<dbReference type="InterPro" id="IPR013837">
    <property type="entry name" value="ATP_synth_F0_suB"/>
</dbReference>
<keyword evidence="5 9" id="KW-0999">Mitochondrion inner membrane</keyword>
<comment type="subcellular location">
    <subcellularLocation>
        <location evidence="9">Mitochondrion</location>
    </subcellularLocation>
    <subcellularLocation>
        <location evidence="9">Mitochondrion inner membrane</location>
    </subcellularLocation>
</comment>
<evidence type="ECO:0000256" key="6">
    <source>
        <dbReference type="ARBA" id="ARBA00023065"/>
    </source>
</evidence>
<evidence type="ECO:0000256" key="5">
    <source>
        <dbReference type="ARBA" id="ARBA00022792"/>
    </source>
</evidence>
<dbReference type="WBParaSite" id="SPAL_0000317800.1">
    <property type="protein sequence ID" value="SPAL_0000317800.1"/>
    <property type="gene ID" value="SPAL_0000317800"/>
</dbReference>
<dbReference type="GO" id="GO:0046933">
    <property type="term" value="F:proton-transporting ATP synthase activity, rotational mechanism"/>
    <property type="evidence" value="ECO:0007669"/>
    <property type="project" value="TreeGrafter"/>
</dbReference>
<accession>A0A0N5BAW4</accession>
<evidence type="ECO:0000256" key="4">
    <source>
        <dbReference type="ARBA" id="ARBA00022781"/>
    </source>
</evidence>
<dbReference type="GO" id="GO:0005743">
    <property type="term" value="C:mitochondrial inner membrane"/>
    <property type="evidence" value="ECO:0007669"/>
    <property type="project" value="UniProtKB-SubCell"/>
</dbReference>
<keyword evidence="7 9" id="KW-0496">Mitochondrion</keyword>
<comment type="similarity">
    <text evidence="1 9">Belongs to the eukaryotic ATPase B chain family.</text>
</comment>
<keyword evidence="10" id="KW-0812">Transmembrane</keyword>
<dbReference type="AlphaFoldDB" id="A0A0N5BAW4"/>
<keyword evidence="4 9" id="KW-0375">Hydrogen ion transport</keyword>
<comment type="function">
    <text evidence="9">Subunit b, of the mitochondrial membrane ATP synthase complex (F(1)F(0) ATP synthase or Complex V) that produces ATP from ADP in the presence of a proton gradient across the membrane which is generated by electron transport complexes of the respiratory chain. ATP synthase complex consist of a soluble F(1) head domain - the catalytic core - and a membrane F(1) domain - the membrane proton channel. These two domains are linked by a central stalk rotating inside the F(1) region and a stationary peripheral stalk. During catalysis, ATP synthesis in the catalytic domain of F(1) is coupled via a rotary mechanism of the central stalk subunits to proton translocation. In vivo, can only synthesize ATP although its ATP hydrolase activity can be activated artificially in vitro. Part of the complex F(0) domain. Part of the complex F(0) domain and the peripheric stalk, which acts as a stator to hold the catalytic alpha(3)beta(3) subcomplex and subunit a/ATP6 static relative to the rotary elements.</text>
</comment>
<dbReference type="SUPFAM" id="SSF161060">
    <property type="entry name" value="ATP synthase B chain-like"/>
    <property type="match status" value="1"/>
</dbReference>
<protein>
    <recommendedName>
        <fullName evidence="9">ATP synthase subunit b</fullName>
    </recommendedName>
</protein>
<dbReference type="PANTHER" id="PTHR12733">
    <property type="entry name" value="MITOCHONDRIAL ATP SYNTHASE B CHAIN"/>
    <property type="match status" value="1"/>
</dbReference>
<comment type="subunit">
    <text evidence="9">F-type ATPases have 2 components, CF(1) - the catalytic core - and CF(0) - the membrane proton channel. CF(1) and CF(0) have multiple subunits.</text>
</comment>
<organism evidence="11 12">
    <name type="scientific">Strongyloides papillosus</name>
    <name type="common">Intestinal threadworm</name>
    <dbReference type="NCBI Taxonomy" id="174720"/>
    <lineage>
        <taxon>Eukaryota</taxon>
        <taxon>Metazoa</taxon>
        <taxon>Ecdysozoa</taxon>
        <taxon>Nematoda</taxon>
        <taxon>Chromadorea</taxon>
        <taxon>Rhabditida</taxon>
        <taxon>Tylenchina</taxon>
        <taxon>Panagrolaimomorpha</taxon>
        <taxon>Strongyloidoidea</taxon>
        <taxon>Strongyloididae</taxon>
        <taxon>Strongyloides</taxon>
    </lineage>
</organism>
<keyword evidence="11" id="KW-1185">Reference proteome</keyword>
<keyword evidence="10" id="KW-1133">Transmembrane helix</keyword>
<evidence type="ECO:0000256" key="9">
    <source>
        <dbReference type="RuleBase" id="RU368017"/>
    </source>
</evidence>
<dbReference type="Pfam" id="PF05405">
    <property type="entry name" value="Mt_ATP-synt_B"/>
    <property type="match status" value="1"/>
</dbReference>
<dbReference type="PANTHER" id="PTHR12733:SF3">
    <property type="entry name" value="ATP SYNTHASE F(0) COMPLEX SUBUNIT B1, MITOCHONDRIAL"/>
    <property type="match status" value="1"/>
</dbReference>
<reference evidence="12" key="1">
    <citation type="submission" date="2017-02" db="UniProtKB">
        <authorList>
            <consortium name="WormBaseParasite"/>
        </authorList>
    </citation>
    <scope>IDENTIFICATION</scope>
</reference>
<sequence>MSLSRLASSTRGQLVFSLRSAHSVTASAETVNAQELDNPGFFQKIALRFKGIPLKGEAHRPKCMFDDCDKEWFAPKALPEMPKDFKEHPDRDLVNYPYPARPMYPPKTRLLVMPNSWFTPFQSVTGTSGPYLFFGGLTAFLINKEFLVINECAALIGGWILIYLIISRSVGYRLDKWAYGGYESKMEHFKELIKEDLKNAVEFRKASSAETQSLAAVKEAFPKVLAENLELQLEATYRKNVQSVSNEIKRRIDYLVESEETKQKFEKDCLIKYITGGVTEAIEKNEGGIKDAYLEDCIKELKNLANKA</sequence>
<keyword evidence="3 9" id="KW-0138">CF(0)</keyword>
<evidence type="ECO:0000313" key="12">
    <source>
        <dbReference type="WBParaSite" id="SPAL_0000317800.1"/>
    </source>
</evidence>
<evidence type="ECO:0000256" key="7">
    <source>
        <dbReference type="ARBA" id="ARBA00023128"/>
    </source>
</evidence>
<proteinExistence type="inferred from homology"/>
<dbReference type="STRING" id="174720.A0A0N5BAW4"/>
<dbReference type="InterPro" id="IPR008688">
    <property type="entry name" value="ATP_synth_Bsub_B/MI25"/>
</dbReference>
<evidence type="ECO:0000256" key="10">
    <source>
        <dbReference type="SAM" id="Phobius"/>
    </source>
</evidence>
<evidence type="ECO:0000256" key="8">
    <source>
        <dbReference type="ARBA" id="ARBA00023136"/>
    </source>
</evidence>
<evidence type="ECO:0000256" key="1">
    <source>
        <dbReference type="ARBA" id="ARBA00007479"/>
    </source>
</evidence>
<evidence type="ECO:0000256" key="2">
    <source>
        <dbReference type="ARBA" id="ARBA00022448"/>
    </source>
</evidence>
<keyword evidence="6 9" id="KW-0406">Ion transport</keyword>
<evidence type="ECO:0000256" key="3">
    <source>
        <dbReference type="ARBA" id="ARBA00022547"/>
    </source>
</evidence>
<keyword evidence="2 9" id="KW-0813">Transport</keyword>
<keyword evidence="8 9" id="KW-0472">Membrane</keyword>
<dbReference type="Gene3D" id="1.20.5.2210">
    <property type="match status" value="1"/>
</dbReference>
<name>A0A0N5BAW4_STREA</name>
<dbReference type="GO" id="GO:0045259">
    <property type="term" value="C:proton-transporting ATP synthase complex"/>
    <property type="evidence" value="ECO:0007669"/>
    <property type="project" value="UniProtKB-KW"/>
</dbReference>
<evidence type="ECO:0000313" key="11">
    <source>
        <dbReference type="Proteomes" id="UP000046392"/>
    </source>
</evidence>
<feature type="transmembrane region" description="Helical" evidence="10">
    <location>
        <begin position="148"/>
        <end position="166"/>
    </location>
</feature>
<dbReference type="Proteomes" id="UP000046392">
    <property type="component" value="Unplaced"/>
</dbReference>